<gene>
    <name evidence="6" type="ORF">AAG570_003384</name>
</gene>
<dbReference type="GO" id="GO:0006364">
    <property type="term" value="P:rRNA processing"/>
    <property type="evidence" value="ECO:0007669"/>
    <property type="project" value="UniProtKB-KW"/>
</dbReference>
<evidence type="ECO:0000256" key="2">
    <source>
        <dbReference type="ARBA" id="ARBA00006374"/>
    </source>
</evidence>
<dbReference type="InterPro" id="IPR010301">
    <property type="entry name" value="RRP1"/>
</dbReference>
<evidence type="ECO:0000313" key="7">
    <source>
        <dbReference type="Proteomes" id="UP001558652"/>
    </source>
</evidence>
<proteinExistence type="inferred from homology"/>
<comment type="similarity">
    <text evidence="2">Belongs to the RRP1 family.</text>
</comment>
<keyword evidence="4" id="KW-0539">Nucleus</keyword>
<dbReference type="Pfam" id="PF05997">
    <property type="entry name" value="Nop52"/>
    <property type="match status" value="1"/>
</dbReference>
<evidence type="ECO:0000256" key="5">
    <source>
        <dbReference type="SAM" id="MobiDB-lite"/>
    </source>
</evidence>
<evidence type="ECO:0000256" key="4">
    <source>
        <dbReference type="ARBA" id="ARBA00023242"/>
    </source>
</evidence>
<sequence length="325" mass="37520">MKPEHQQRLLSVAQEISFAKALSSNDKSLRDRALRRLKKWFLAKSDNSNNFTEDGFMRIWKGLFYSVWMSDKPLIQEDLVEDVSQLIHCFSNFSDASMFARCFFQAMSQAWFGIDSFRLDKFMMLLRRFLRQCFDYLSRQGWKKRQVTTFSDDLSNSLRMAPTGMNLHIAELYLEELAKIGKGKLKEETVLLCVKPFGRLLSETTDTRLISNITDNIFCYLLRQSDLGIKYQIKFEAWKQLGFPGGHIDALEEVEQAEDENSVSEDGMDDTETNSELDPRAGRVDVLLPTLAFNAKAIVQMLKQLRTDKETTTKARKAIASIIDR</sequence>
<organism evidence="6 7">
    <name type="scientific">Ranatra chinensis</name>
    <dbReference type="NCBI Taxonomy" id="642074"/>
    <lineage>
        <taxon>Eukaryota</taxon>
        <taxon>Metazoa</taxon>
        <taxon>Ecdysozoa</taxon>
        <taxon>Arthropoda</taxon>
        <taxon>Hexapoda</taxon>
        <taxon>Insecta</taxon>
        <taxon>Pterygota</taxon>
        <taxon>Neoptera</taxon>
        <taxon>Paraneoptera</taxon>
        <taxon>Hemiptera</taxon>
        <taxon>Heteroptera</taxon>
        <taxon>Panheteroptera</taxon>
        <taxon>Nepomorpha</taxon>
        <taxon>Nepidae</taxon>
        <taxon>Ranatrinae</taxon>
        <taxon>Ranatra</taxon>
    </lineage>
</organism>
<comment type="caution">
    <text evidence="6">The sequence shown here is derived from an EMBL/GenBank/DDBJ whole genome shotgun (WGS) entry which is preliminary data.</text>
</comment>
<feature type="region of interest" description="Disordered" evidence="5">
    <location>
        <begin position="256"/>
        <end position="278"/>
    </location>
</feature>
<keyword evidence="7" id="KW-1185">Reference proteome</keyword>
<evidence type="ECO:0000313" key="6">
    <source>
        <dbReference type="EMBL" id="KAL1121976.1"/>
    </source>
</evidence>
<feature type="compositionally biased region" description="Acidic residues" evidence="5">
    <location>
        <begin position="256"/>
        <end position="275"/>
    </location>
</feature>
<name>A0ABD0Y3F6_9HEMI</name>
<reference evidence="6 7" key="1">
    <citation type="submission" date="2024-07" db="EMBL/GenBank/DDBJ databases">
        <title>Chromosome-level genome assembly of the water stick insect Ranatra chinensis (Heteroptera: Nepidae).</title>
        <authorList>
            <person name="Liu X."/>
        </authorList>
    </citation>
    <scope>NUCLEOTIDE SEQUENCE [LARGE SCALE GENOMIC DNA]</scope>
    <source>
        <strain evidence="6">Cailab_2021Rc</strain>
        <tissue evidence="6">Muscle</tissue>
    </source>
</reference>
<dbReference type="GO" id="GO:0005634">
    <property type="term" value="C:nucleus"/>
    <property type="evidence" value="ECO:0007669"/>
    <property type="project" value="UniProtKB-SubCell"/>
</dbReference>
<accession>A0ABD0Y3F6</accession>
<dbReference type="PANTHER" id="PTHR13026">
    <property type="entry name" value="NNP-1 PROTEIN NOVEL NUCLEAR PROTEIN 1 NOP52"/>
    <property type="match status" value="1"/>
</dbReference>
<dbReference type="PANTHER" id="PTHR13026:SF0">
    <property type="entry name" value="RIBOSOMAL RNA PROCESSING 1B"/>
    <property type="match status" value="1"/>
</dbReference>
<comment type="subcellular location">
    <subcellularLocation>
        <location evidence="1">Nucleus</location>
    </subcellularLocation>
</comment>
<dbReference type="EMBL" id="JBFDAA010000014">
    <property type="protein sequence ID" value="KAL1121976.1"/>
    <property type="molecule type" value="Genomic_DNA"/>
</dbReference>
<protein>
    <submittedName>
        <fullName evidence="6">Uncharacterized protein</fullName>
    </submittedName>
</protein>
<evidence type="ECO:0000256" key="3">
    <source>
        <dbReference type="ARBA" id="ARBA00022552"/>
    </source>
</evidence>
<evidence type="ECO:0000256" key="1">
    <source>
        <dbReference type="ARBA" id="ARBA00004123"/>
    </source>
</evidence>
<dbReference type="AlphaFoldDB" id="A0ABD0Y3F6"/>
<keyword evidence="3" id="KW-0698">rRNA processing</keyword>
<dbReference type="Proteomes" id="UP001558652">
    <property type="component" value="Unassembled WGS sequence"/>
</dbReference>